<evidence type="ECO:0000313" key="6">
    <source>
        <dbReference type="Proteomes" id="UP001163046"/>
    </source>
</evidence>
<protein>
    <recommendedName>
        <fullName evidence="4">Ig-like domain-containing protein</fullName>
    </recommendedName>
</protein>
<dbReference type="PROSITE" id="PS50835">
    <property type="entry name" value="IG_LIKE"/>
    <property type="match status" value="4"/>
</dbReference>
<evidence type="ECO:0000256" key="3">
    <source>
        <dbReference type="ARBA" id="ARBA00023319"/>
    </source>
</evidence>
<keyword evidence="2" id="KW-1015">Disulfide bond</keyword>
<dbReference type="InterPro" id="IPR013783">
    <property type="entry name" value="Ig-like_fold"/>
</dbReference>
<feature type="domain" description="Ig-like" evidence="4">
    <location>
        <begin position="1"/>
        <end position="85"/>
    </location>
</feature>
<feature type="domain" description="Ig-like" evidence="4">
    <location>
        <begin position="208"/>
        <end position="305"/>
    </location>
</feature>
<dbReference type="SMART" id="SM00409">
    <property type="entry name" value="IG"/>
    <property type="match status" value="4"/>
</dbReference>
<keyword evidence="1" id="KW-0677">Repeat</keyword>
<dbReference type="Gene3D" id="2.60.40.10">
    <property type="entry name" value="Immunoglobulins"/>
    <property type="match status" value="4"/>
</dbReference>
<dbReference type="InterPro" id="IPR007110">
    <property type="entry name" value="Ig-like_dom"/>
</dbReference>
<gene>
    <name evidence="5" type="ORF">OS493_002490</name>
</gene>
<dbReference type="OrthoDB" id="5985519at2759"/>
<dbReference type="InterPro" id="IPR003598">
    <property type="entry name" value="Ig_sub2"/>
</dbReference>
<dbReference type="InterPro" id="IPR003599">
    <property type="entry name" value="Ig_sub"/>
</dbReference>
<dbReference type="InterPro" id="IPR036179">
    <property type="entry name" value="Ig-like_dom_sf"/>
</dbReference>
<name>A0A9X0CP23_9CNID</name>
<evidence type="ECO:0000256" key="2">
    <source>
        <dbReference type="ARBA" id="ARBA00023157"/>
    </source>
</evidence>
<dbReference type="FunFam" id="2.60.40.10:FF:000107">
    <property type="entry name" value="Myosin, light chain kinase a"/>
    <property type="match status" value="1"/>
</dbReference>
<dbReference type="PANTHER" id="PTHR10075">
    <property type="entry name" value="BASIGIN RELATED"/>
    <property type="match status" value="1"/>
</dbReference>
<dbReference type="Pfam" id="PF07679">
    <property type="entry name" value="I-set"/>
    <property type="match status" value="4"/>
</dbReference>
<reference evidence="5" key="1">
    <citation type="submission" date="2023-01" db="EMBL/GenBank/DDBJ databases">
        <title>Genome assembly of the deep-sea coral Lophelia pertusa.</title>
        <authorList>
            <person name="Herrera S."/>
            <person name="Cordes E."/>
        </authorList>
    </citation>
    <scope>NUCLEOTIDE SEQUENCE</scope>
    <source>
        <strain evidence="5">USNM1676648</strain>
        <tissue evidence="5">Polyp</tissue>
    </source>
</reference>
<comment type="caution">
    <text evidence="5">The sequence shown here is derived from an EMBL/GenBank/DDBJ whole genome shotgun (WGS) entry which is preliminary data.</text>
</comment>
<dbReference type="SMART" id="SM00408">
    <property type="entry name" value="IGc2"/>
    <property type="match status" value="4"/>
</dbReference>
<dbReference type="Proteomes" id="UP001163046">
    <property type="component" value="Unassembled WGS sequence"/>
</dbReference>
<dbReference type="InterPro" id="IPR013106">
    <property type="entry name" value="Ig_V-set"/>
</dbReference>
<dbReference type="PANTHER" id="PTHR10075:SF14">
    <property type="entry name" value="CELL ADHESION MOLECULE DSCAM2-RELATED"/>
    <property type="match status" value="1"/>
</dbReference>
<feature type="domain" description="Ig-like" evidence="4">
    <location>
        <begin position="431"/>
        <end position="516"/>
    </location>
</feature>
<dbReference type="GO" id="GO:0007399">
    <property type="term" value="P:nervous system development"/>
    <property type="evidence" value="ECO:0007669"/>
    <property type="project" value="UniProtKB-ARBA"/>
</dbReference>
<organism evidence="5 6">
    <name type="scientific">Desmophyllum pertusum</name>
    <dbReference type="NCBI Taxonomy" id="174260"/>
    <lineage>
        <taxon>Eukaryota</taxon>
        <taxon>Metazoa</taxon>
        <taxon>Cnidaria</taxon>
        <taxon>Anthozoa</taxon>
        <taxon>Hexacorallia</taxon>
        <taxon>Scleractinia</taxon>
        <taxon>Caryophylliina</taxon>
        <taxon>Caryophylliidae</taxon>
        <taxon>Desmophyllum</taxon>
    </lineage>
</organism>
<dbReference type="FunFam" id="2.60.40.10:FF:000032">
    <property type="entry name" value="palladin isoform X1"/>
    <property type="match status" value="1"/>
</dbReference>
<evidence type="ECO:0000259" key="4">
    <source>
        <dbReference type="PROSITE" id="PS50835"/>
    </source>
</evidence>
<keyword evidence="3" id="KW-0393">Immunoglobulin domain</keyword>
<dbReference type="GO" id="GO:0030017">
    <property type="term" value="C:sarcomere"/>
    <property type="evidence" value="ECO:0007669"/>
    <property type="project" value="UniProtKB-ARBA"/>
</dbReference>
<evidence type="ECO:0000256" key="1">
    <source>
        <dbReference type="ARBA" id="ARBA00022737"/>
    </source>
</evidence>
<proteinExistence type="predicted"/>
<evidence type="ECO:0000313" key="5">
    <source>
        <dbReference type="EMBL" id="KAJ7365773.1"/>
    </source>
</evidence>
<dbReference type="SUPFAM" id="SSF48726">
    <property type="entry name" value="Immunoglobulin"/>
    <property type="match status" value="4"/>
</dbReference>
<dbReference type="FunFam" id="2.60.40.10:FF:000031">
    <property type="entry name" value="Myosin-binding protein C, slow type"/>
    <property type="match status" value="1"/>
</dbReference>
<accession>A0A9X0CP23</accession>
<dbReference type="SMART" id="SM00406">
    <property type="entry name" value="IGv"/>
    <property type="match status" value="3"/>
</dbReference>
<feature type="domain" description="Ig-like" evidence="4">
    <location>
        <begin position="108"/>
        <end position="193"/>
    </location>
</feature>
<dbReference type="AlphaFoldDB" id="A0A9X0CP23"/>
<sequence length="524" mass="56252">MTIGDNVTALTNTSITIQCPTSGVPTPTVKWTINGREIHNDGRYRINIEGSLVIDGAVQGDTARYTCTAHSVAGQDSASSMVRIVYPIKPVIDVPKTGREIPVGDGSPVTMNVGDNVTAASNSTITMRCPVSGVPTPAVTWHKDGVQVLEGDKLSIMDDNTLIIKGPEVEDSAKYTCSVQNSFGKDDASSTVRIIEPHKPVVKLSDKPETIEAQDRSPITLTIGDNVTALTNTFITIRCHASGVPTPTVTWTKDGQDIPNLGRYIVQDDGSLLIIGADSEDTARYTCTADSVVGQDSASSSVKIVGKILHLFSFDNLVKLLTSYGVLAKMFAHSLQFLELQRQLTDKKYLSSYIDPVKPMIQVPESGRETPIGDGRRNAPSVASANQLLLNIMFCVTRFEIIICFMHTEPVKPIIQVPEPGQEIPVGDGSPVTMNVGDNVTAASNTTITIRCPVSGVPTPAVTWQKDGVPLFAGEKIYITNDKMLVIRVAKGEDSGKYTCSVKNKFGMDSVSSVVSILGKLVED</sequence>
<dbReference type="InterPro" id="IPR013098">
    <property type="entry name" value="Ig_I-set"/>
</dbReference>
<keyword evidence="6" id="KW-1185">Reference proteome</keyword>
<dbReference type="EMBL" id="MU827302">
    <property type="protein sequence ID" value="KAJ7365773.1"/>
    <property type="molecule type" value="Genomic_DNA"/>
</dbReference>